<evidence type="ECO:0000256" key="1">
    <source>
        <dbReference type="ARBA" id="ARBA00004123"/>
    </source>
</evidence>
<dbReference type="NCBIfam" id="TIGR01566">
    <property type="entry name" value="ZF_HD_prot_N"/>
    <property type="match status" value="1"/>
</dbReference>
<dbReference type="STRING" id="3827.A0A1S2XK10"/>
<evidence type="ECO:0000256" key="8">
    <source>
        <dbReference type="ARBA" id="ARBA00023163"/>
    </source>
</evidence>
<keyword evidence="4" id="KW-0862">Zinc</keyword>
<evidence type="ECO:0000256" key="10">
    <source>
        <dbReference type="SAM" id="MobiDB-lite"/>
    </source>
</evidence>
<evidence type="ECO:0000256" key="5">
    <source>
        <dbReference type="ARBA" id="ARBA00023015"/>
    </source>
</evidence>
<keyword evidence="9" id="KW-0539">Nucleus</keyword>
<dbReference type="KEGG" id="cam:101488692"/>
<dbReference type="SUPFAM" id="SSF46689">
    <property type="entry name" value="Homeodomain-like"/>
    <property type="match status" value="1"/>
</dbReference>
<accession>A0A1S2XK10</accession>
<gene>
    <name evidence="13" type="primary">LOC101488692</name>
</gene>
<dbReference type="AlphaFoldDB" id="A0A1S2XK10"/>
<reference evidence="12" key="1">
    <citation type="journal article" date="2013" name="Nat. Biotechnol.">
        <title>Draft genome sequence of chickpea (Cicer arietinum) provides a resource for trait improvement.</title>
        <authorList>
            <person name="Varshney R.K."/>
            <person name="Song C."/>
            <person name="Saxena R.K."/>
            <person name="Azam S."/>
            <person name="Yu S."/>
            <person name="Sharpe A.G."/>
            <person name="Cannon S."/>
            <person name="Baek J."/>
            <person name="Rosen B.D."/>
            <person name="Tar'an B."/>
            <person name="Millan T."/>
            <person name="Zhang X."/>
            <person name="Ramsay L.D."/>
            <person name="Iwata A."/>
            <person name="Wang Y."/>
            <person name="Nelson W."/>
            <person name="Farmer A.D."/>
            <person name="Gaur P.M."/>
            <person name="Soderlund C."/>
            <person name="Penmetsa R.V."/>
            <person name="Xu C."/>
            <person name="Bharti A.K."/>
            <person name="He W."/>
            <person name="Winter P."/>
            <person name="Zhao S."/>
            <person name="Hane J.K."/>
            <person name="Carrasquilla-Garcia N."/>
            <person name="Condie J.A."/>
            <person name="Upadhyaya H.D."/>
            <person name="Luo M.C."/>
            <person name="Thudi M."/>
            <person name="Gowda C.L."/>
            <person name="Singh N.P."/>
            <person name="Lichtenzveig J."/>
            <person name="Gali K.K."/>
            <person name="Rubio J."/>
            <person name="Nadarajan N."/>
            <person name="Dolezel J."/>
            <person name="Bansal K.C."/>
            <person name="Xu X."/>
            <person name="Edwards D."/>
            <person name="Zhang G."/>
            <person name="Kahl G."/>
            <person name="Gil J."/>
            <person name="Singh K.B."/>
            <person name="Datta S.K."/>
            <person name="Jackson S.A."/>
            <person name="Wang J."/>
            <person name="Cook D.R."/>
        </authorList>
    </citation>
    <scope>NUCLEOTIDE SEQUENCE [LARGE SCALE GENOMIC DNA]</scope>
    <source>
        <strain evidence="12">cv. CDC Frontier</strain>
    </source>
</reference>
<evidence type="ECO:0000256" key="7">
    <source>
        <dbReference type="ARBA" id="ARBA00023155"/>
    </source>
</evidence>
<feature type="region of interest" description="Disordered" evidence="10">
    <location>
        <begin position="1"/>
        <end position="50"/>
    </location>
</feature>
<feature type="region of interest" description="Disordered" evidence="10">
    <location>
        <begin position="146"/>
        <end position="174"/>
    </location>
</feature>
<feature type="domain" description="ZF-HD dimerization-type" evidence="11">
    <location>
        <begin position="83"/>
        <end position="134"/>
    </location>
</feature>
<keyword evidence="12" id="KW-1185">Reference proteome</keyword>
<evidence type="ECO:0000313" key="12">
    <source>
        <dbReference type="Proteomes" id="UP000087171"/>
    </source>
</evidence>
<dbReference type="GO" id="GO:0050793">
    <property type="term" value="P:regulation of developmental process"/>
    <property type="evidence" value="ECO:0007669"/>
    <property type="project" value="TreeGrafter"/>
</dbReference>
<keyword evidence="6" id="KW-0238">DNA-binding</keyword>
<dbReference type="GO" id="GO:0008270">
    <property type="term" value="F:zinc ion binding"/>
    <property type="evidence" value="ECO:0007669"/>
    <property type="project" value="UniProtKB-KW"/>
</dbReference>
<comment type="subcellular location">
    <subcellularLocation>
        <location evidence="1">Nucleus</location>
    </subcellularLocation>
</comment>
<dbReference type="OrthoDB" id="1929626at2759"/>
<evidence type="ECO:0000313" key="13">
    <source>
        <dbReference type="RefSeq" id="XP_004489395.1"/>
    </source>
</evidence>
<sequence length="322" mass="34785">MEVITTPTTNTNTNTNITSLTSSKSPEPESENPTRIQQLPTNTTTSNITKPITFSNGVLKRLNPNTNNHHNNHHAQPPMVVTYKECLKNHVATLGGHALDGCCEFMPSPTATSDDPTSIKCAACGCHRNFHRREPEEPISTVFEYQPHHRHHPPPPLFQSRSPSSPSPPPISSYPSAPHMLLALSGAGVGLSIPPENTAAPVNLSSPMGTNRKRFRTKFTQEQKEKMHEFAESVGWKMQKRDEETVNGFCNEVGVDRSVLKVWMHNNKNTLGRKLSDHAGDGAGAAVDGVSGGGCAVNENDENHNNGTNVAASTTNGSSSSS</sequence>
<dbReference type="PANTHER" id="PTHR31948">
    <property type="entry name" value="ZINC-FINGER HOMEODOMAIN PROTEIN 2"/>
    <property type="match status" value="1"/>
</dbReference>
<evidence type="ECO:0000256" key="4">
    <source>
        <dbReference type="ARBA" id="ARBA00022833"/>
    </source>
</evidence>
<dbReference type="Gene3D" id="1.10.10.60">
    <property type="entry name" value="Homeodomain-like"/>
    <property type="match status" value="1"/>
</dbReference>
<evidence type="ECO:0000256" key="9">
    <source>
        <dbReference type="ARBA" id="ARBA00023242"/>
    </source>
</evidence>
<dbReference type="Proteomes" id="UP000087171">
    <property type="component" value="Chromosome Ca2"/>
</dbReference>
<name>A0A1S2XK10_CICAR</name>
<dbReference type="Pfam" id="PF04770">
    <property type="entry name" value="ZF-HD_dimer"/>
    <property type="match status" value="1"/>
</dbReference>
<dbReference type="InterPro" id="IPR009057">
    <property type="entry name" value="Homeodomain-like_sf"/>
</dbReference>
<keyword evidence="7" id="KW-0371">Homeobox</keyword>
<dbReference type="NCBIfam" id="TIGR01565">
    <property type="entry name" value="homeo_ZF_HD"/>
    <property type="match status" value="1"/>
</dbReference>
<dbReference type="eggNOG" id="ENOG502QWG3">
    <property type="taxonomic scope" value="Eukaryota"/>
</dbReference>
<feature type="compositionally biased region" description="Polar residues" evidence="10">
    <location>
        <begin position="310"/>
        <end position="322"/>
    </location>
</feature>
<evidence type="ECO:0000259" key="11">
    <source>
        <dbReference type="PROSITE" id="PS51523"/>
    </source>
</evidence>
<feature type="compositionally biased region" description="Polar residues" evidence="10">
    <location>
        <begin position="35"/>
        <end position="50"/>
    </location>
</feature>
<keyword evidence="5" id="KW-0805">Transcription regulation</keyword>
<dbReference type="FunFam" id="1.10.10.60:FF:000257">
    <property type="entry name" value="Zinc-finger homeodomain protein 2"/>
    <property type="match status" value="1"/>
</dbReference>
<dbReference type="RefSeq" id="XP_004489395.1">
    <property type="nucleotide sequence ID" value="XM_004489338.3"/>
</dbReference>
<keyword evidence="2" id="KW-0479">Metal-binding</keyword>
<dbReference type="PaxDb" id="3827-XP_004489395.1"/>
<dbReference type="GO" id="GO:0000976">
    <property type="term" value="F:transcription cis-regulatory region binding"/>
    <property type="evidence" value="ECO:0007669"/>
    <property type="project" value="TreeGrafter"/>
</dbReference>
<proteinExistence type="predicted"/>
<reference evidence="13" key="2">
    <citation type="submission" date="2025-08" db="UniProtKB">
        <authorList>
            <consortium name="RefSeq"/>
        </authorList>
    </citation>
    <scope>IDENTIFICATION</scope>
    <source>
        <tissue evidence="13">Etiolated seedlings</tissue>
    </source>
</reference>
<dbReference type="GO" id="GO:0003700">
    <property type="term" value="F:DNA-binding transcription factor activity"/>
    <property type="evidence" value="ECO:0007669"/>
    <property type="project" value="TreeGrafter"/>
</dbReference>
<evidence type="ECO:0000256" key="3">
    <source>
        <dbReference type="ARBA" id="ARBA00022771"/>
    </source>
</evidence>
<dbReference type="InterPro" id="IPR006456">
    <property type="entry name" value="ZF_HD_homeobox_Cys/His_dimer"/>
</dbReference>
<dbReference type="PANTHER" id="PTHR31948:SF165">
    <property type="entry name" value="TRANSCRIPTION FACTOR ZF-HD FAMILY-RELATED"/>
    <property type="match status" value="1"/>
</dbReference>
<evidence type="ECO:0000256" key="6">
    <source>
        <dbReference type="ARBA" id="ARBA00023125"/>
    </source>
</evidence>
<dbReference type="PROSITE" id="PS51523">
    <property type="entry name" value="ZF_HD_DIMER"/>
    <property type="match status" value="1"/>
</dbReference>
<organism evidence="12 13">
    <name type="scientific">Cicer arietinum</name>
    <name type="common">Chickpea</name>
    <name type="synonym">Garbanzo</name>
    <dbReference type="NCBI Taxonomy" id="3827"/>
    <lineage>
        <taxon>Eukaryota</taxon>
        <taxon>Viridiplantae</taxon>
        <taxon>Streptophyta</taxon>
        <taxon>Embryophyta</taxon>
        <taxon>Tracheophyta</taxon>
        <taxon>Spermatophyta</taxon>
        <taxon>Magnoliopsida</taxon>
        <taxon>eudicotyledons</taxon>
        <taxon>Gunneridae</taxon>
        <taxon>Pentapetalae</taxon>
        <taxon>rosids</taxon>
        <taxon>fabids</taxon>
        <taxon>Fabales</taxon>
        <taxon>Fabaceae</taxon>
        <taxon>Papilionoideae</taxon>
        <taxon>50 kb inversion clade</taxon>
        <taxon>NPAAA clade</taxon>
        <taxon>Hologalegina</taxon>
        <taxon>IRL clade</taxon>
        <taxon>Cicereae</taxon>
        <taxon>Cicer</taxon>
    </lineage>
</organism>
<feature type="region of interest" description="Disordered" evidence="10">
    <location>
        <begin position="291"/>
        <end position="322"/>
    </location>
</feature>
<keyword evidence="8" id="KW-0804">Transcription</keyword>
<dbReference type="GO" id="GO:0005634">
    <property type="term" value="C:nucleus"/>
    <property type="evidence" value="ECO:0007669"/>
    <property type="project" value="UniProtKB-SubCell"/>
</dbReference>
<feature type="compositionally biased region" description="Low complexity" evidence="10">
    <location>
        <begin position="1"/>
        <end position="25"/>
    </location>
</feature>
<protein>
    <submittedName>
        <fullName evidence="13">Zinc-finger homeodomain protein 9-like</fullName>
    </submittedName>
</protein>
<evidence type="ECO:0000256" key="2">
    <source>
        <dbReference type="ARBA" id="ARBA00022723"/>
    </source>
</evidence>
<dbReference type="InterPro" id="IPR006455">
    <property type="entry name" value="Homeodomain_ZF_HD"/>
</dbReference>
<keyword evidence="3" id="KW-0863">Zinc-finger</keyword>
<dbReference type="GeneID" id="101488692"/>